<protein>
    <submittedName>
        <fullName evidence="2">Uncharacterized protein</fullName>
    </submittedName>
</protein>
<gene>
    <name evidence="2" type="ORF">SO802_028559</name>
</gene>
<organism evidence="2 3">
    <name type="scientific">Lithocarpus litseifolius</name>
    <dbReference type="NCBI Taxonomy" id="425828"/>
    <lineage>
        <taxon>Eukaryota</taxon>
        <taxon>Viridiplantae</taxon>
        <taxon>Streptophyta</taxon>
        <taxon>Embryophyta</taxon>
        <taxon>Tracheophyta</taxon>
        <taxon>Spermatophyta</taxon>
        <taxon>Magnoliopsida</taxon>
        <taxon>eudicotyledons</taxon>
        <taxon>Gunneridae</taxon>
        <taxon>Pentapetalae</taxon>
        <taxon>rosids</taxon>
        <taxon>fabids</taxon>
        <taxon>Fagales</taxon>
        <taxon>Fagaceae</taxon>
        <taxon>Lithocarpus</taxon>
    </lineage>
</organism>
<reference evidence="2 3" key="1">
    <citation type="submission" date="2024-01" db="EMBL/GenBank/DDBJ databases">
        <title>A telomere-to-telomere, gap-free genome of sweet tea (Lithocarpus litseifolius).</title>
        <authorList>
            <person name="Zhou J."/>
        </authorList>
    </citation>
    <scope>NUCLEOTIDE SEQUENCE [LARGE SCALE GENOMIC DNA]</scope>
    <source>
        <strain evidence="2">Zhou-2022a</strain>
        <tissue evidence="2">Leaf</tissue>
    </source>
</reference>
<accession>A0AAW2BW25</accession>
<dbReference type="Proteomes" id="UP001459277">
    <property type="component" value="Unassembled WGS sequence"/>
</dbReference>
<evidence type="ECO:0000313" key="2">
    <source>
        <dbReference type="EMBL" id="KAK9988320.1"/>
    </source>
</evidence>
<evidence type="ECO:0000313" key="3">
    <source>
        <dbReference type="Proteomes" id="UP001459277"/>
    </source>
</evidence>
<sequence>MFLQFLNHLISSSPSNSYRQTAQLSGASTSTMSWTFVTGKNSRIRCLEKEVWESEKMRFGKKTRFLMKPKRESAWKKSASTLSMSHKHHQQSQHNSTRFEAYNRLQAAAVAFREKVPIPEIVALGGQLADPSFSR</sequence>
<proteinExistence type="predicted"/>
<name>A0AAW2BW25_9ROSI</name>
<evidence type="ECO:0000256" key="1">
    <source>
        <dbReference type="SAM" id="MobiDB-lite"/>
    </source>
</evidence>
<dbReference type="EMBL" id="JAZDWU010000010">
    <property type="protein sequence ID" value="KAK9988320.1"/>
    <property type="molecule type" value="Genomic_DNA"/>
</dbReference>
<comment type="caution">
    <text evidence="2">The sequence shown here is derived from an EMBL/GenBank/DDBJ whole genome shotgun (WGS) entry which is preliminary data.</text>
</comment>
<feature type="region of interest" description="Disordered" evidence="1">
    <location>
        <begin position="77"/>
        <end position="97"/>
    </location>
</feature>
<dbReference type="AlphaFoldDB" id="A0AAW2BW25"/>
<keyword evidence="3" id="KW-1185">Reference proteome</keyword>